<feature type="coiled-coil region" evidence="2">
    <location>
        <begin position="193"/>
        <end position="227"/>
    </location>
</feature>
<dbReference type="GO" id="GO:0046677">
    <property type="term" value="P:response to antibiotic"/>
    <property type="evidence" value="ECO:0007669"/>
    <property type="project" value="TreeGrafter"/>
</dbReference>
<dbReference type="PANTHER" id="PTHR30158:SF10">
    <property type="entry name" value="CATION EFFLUX PUMP"/>
    <property type="match status" value="1"/>
</dbReference>
<evidence type="ECO:0000256" key="2">
    <source>
        <dbReference type="SAM" id="Coils"/>
    </source>
</evidence>
<dbReference type="GO" id="GO:1990961">
    <property type="term" value="P:xenobiotic detoxification by transmembrane export across the plasma membrane"/>
    <property type="evidence" value="ECO:0007669"/>
    <property type="project" value="InterPro"/>
</dbReference>
<dbReference type="InterPro" id="IPR030190">
    <property type="entry name" value="MacA_alpha-hairpin_sf"/>
</dbReference>
<keyword evidence="7" id="KW-1185">Reference proteome</keyword>
<evidence type="ECO:0000313" key="7">
    <source>
        <dbReference type="Proteomes" id="UP000318741"/>
    </source>
</evidence>
<dbReference type="Pfam" id="PF25944">
    <property type="entry name" value="Beta-barrel_RND"/>
    <property type="match status" value="1"/>
</dbReference>
<dbReference type="EMBL" id="CP036265">
    <property type="protein sequence ID" value="QDT16390.1"/>
    <property type="molecule type" value="Genomic_DNA"/>
</dbReference>
<protein>
    <submittedName>
        <fullName evidence="6">Efflux pump periplasmic linker BepF</fullName>
    </submittedName>
</protein>
<dbReference type="GO" id="GO:0005886">
    <property type="term" value="C:plasma membrane"/>
    <property type="evidence" value="ECO:0007669"/>
    <property type="project" value="TreeGrafter"/>
</dbReference>
<dbReference type="KEGG" id="acaf:CA12_24920"/>
<dbReference type="RefSeq" id="WP_145359221.1">
    <property type="nucleotide sequence ID" value="NZ_CP036265.1"/>
</dbReference>
<reference evidence="6 7" key="1">
    <citation type="submission" date="2019-02" db="EMBL/GenBank/DDBJ databases">
        <title>Deep-cultivation of Planctomycetes and their phenomic and genomic characterization uncovers novel biology.</title>
        <authorList>
            <person name="Wiegand S."/>
            <person name="Jogler M."/>
            <person name="Boedeker C."/>
            <person name="Pinto D."/>
            <person name="Vollmers J."/>
            <person name="Rivas-Marin E."/>
            <person name="Kohn T."/>
            <person name="Peeters S.H."/>
            <person name="Heuer A."/>
            <person name="Rast P."/>
            <person name="Oberbeckmann S."/>
            <person name="Bunk B."/>
            <person name="Jeske O."/>
            <person name="Meyerdierks A."/>
            <person name="Storesund J.E."/>
            <person name="Kallscheuer N."/>
            <person name="Luecker S."/>
            <person name="Lage O.M."/>
            <person name="Pohl T."/>
            <person name="Merkel B.J."/>
            <person name="Hornburger P."/>
            <person name="Mueller R.-W."/>
            <person name="Bruemmer F."/>
            <person name="Labrenz M."/>
            <person name="Spormann A.M."/>
            <person name="Op den Camp H."/>
            <person name="Overmann J."/>
            <person name="Amann R."/>
            <person name="Jetten M.S.M."/>
            <person name="Mascher T."/>
            <person name="Medema M.H."/>
            <person name="Devos D.P."/>
            <person name="Kaster A.-K."/>
            <person name="Ovreas L."/>
            <person name="Rohde M."/>
            <person name="Galperin M.Y."/>
            <person name="Jogler C."/>
        </authorList>
    </citation>
    <scope>NUCLEOTIDE SEQUENCE [LARGE SCALE GENOMIC DNA]</scope>
    <source>
        <strain evidence="6 7">CA12</strain>
    </source>
</reference>
<sequence length="555" mass="57753">MLPPWSVRPSGRFRPLGGLPRGRLLGPSGVCVLVSFVVAGCQEKAVPQAPPPPEVVVAEPLVRQVVEWDDYTARLRALDTVEIRPRVGGYLQEIHFTDGAAVEKDALLFTIDPRPFEAALAEARGRLAGARASLQEAEAMKTSAVAANVQAESELELRESQLSRMNMLVDRGVETQESYDIGASERKQAAATVAAARAQIKRADAALETAKADIAAAEAAERAAELTLSFTEVRSPIAGRTSRHLVDAGNLVAGEGGDATLLTTVVSQDPVHAFVSAPERAFLKYARQSARGERPSSRDVQNPAVLQLADEEGYPHVGAIDFVDNTLDAGTDTMTGRLRFPNPDGLLTPGLFAKVKILGSGLYDATLVPDSAVALRQTGTTVLVVVPRSESDAAAGGTADAGADLAGDGPPADGDGDGTGSGGGGFTVEPRAVTLGPLIGGLRVVREGLSSADRVVVRGLQKARPGEPVRLTDGEIEIDEAAFERDARLDLARAVRARRNAQGQYELPTAGAAEAPGPVAPQPVAPQTVEPQTVEPQTVEPAVFGSAASGPGAAG</sequence>
<feature type="domain" description="Multidrug resistance protein MdtA-like barrel-sandwich hybrid" evidence="4">
    <location>
        <begin position="80"/>
        <end position="255"/>
    </location>
</feature>
<feature type="region of interest" description="Disordered" evidence="3">
    <location>
        <begin position="511"/>
        <end position="555"/>
    </location>
</feature>
<dbReference type="GO" id="GO:1990195">
    <property type="term" value="C:macrolide transmembrane transporter complex"/>
    <property type="evidence" value="ECO:0007669"/>
    <property type="project" value="InterPro"/>
</dbReference>
<feature type="region of interest" description="Disordered" evidence="3">
    <location>
        <begin position="391"/>
        <end position="428"/>
    </location>
</feature>
<organism evidence="6 7">
    <name type="scientific">Alienimonas californiensis</name>
    <dbReference type="NCBI Taxonomy" id="2527989"/>
    <lineage>
        <taxon>Bacteria</taxon>
        <taxon>Pseudomonadati</taxon>
        <taxon>Planctomycetota</taxon>
        <taxon>Planctomycetia</taxon>
        <taxon>Planctomycetales</taxon>
        <taxon>Planctomycetaceae</taxon>
        <taxon>Alienimonas</taxon>
    </lineage>
</organism>
<gene>
    <name evidence="6" type="primary">bepF_2</name>
    <name evidence="6" type="ORF">CA12_24920</name>
</gene>
<proteinExistence type="inferred from homology"/>
<dbReference type="Pfam" id="PF25917">
    <property type="entry name" value="BSH_RND"/>
    <property type="match status" value="1"/>
</dbReference>
<dbReference type="Proteomes" id="UP000318741">
    <property type="component" value="Chromosome"/>
</dbReference>
<evidence type="ECO:0000256" key="3">
    <source>
        <dbReference type="SAM" id="MobiDB-lite"/>
    </source>
</evidence>
<dbReference type="AlphaFoldDB" id="A0A517PAI8"/>
<dbReference type="Gene3D" id="2.40.50.100">
    <property type="match status" value="1"/>
</dbReference>
<accession>A0A517PAI8</accession>
<dbReference type="InterPro" id="IPR058625">
    <property type="entry name" value="MdtA-like_BSH"/>
</dbReference>
<evidence type="ECO:0000259" key="5">
    <source>
        <dbReference type="Pfam" id="PF25944"/>
    </source>
</evidence>
<dbReference type="GO" id="GO:0019898">
    <property type="term" value="C:extrinsic component of membrane"/>
    <property type="evidence" value="ECO:0007669"/>
    <property type="project" value="InterPro"/>
</dbReference>
<dbReference type="Gene3D" id="6.10.140.1990">
    <property type="match status" value="1"/>
</dbReference>
<feature type="coiled-coil region" evidence="2">
    <location>
        <begin position="120"/>
        <end position="154"/>
    </location>
</feature>
<comment type="similarity">
    <text evidence="1">Belongs to the membrane fusion protein (MFP) (TC 8.A.1) family.</text>
</comment>
<evidence type="ECO:0000259" key="4">
    <source>
        <dbReference type="Pfam" id="PF25917"/>
    </source>
</evidence>
<feature type="compositionally biased region" description="Low complexity" evidence="3">
    <location>
        <begin position="392"/>
        <end position="413"/>
    </location>
</feature>
<dbReference type="SUPFAM" id="SSF111369">
    <property type="entry name" value="HlyD-like secretion proteins"/>
    <property type="match status" value="2"/>
</dbReference>
<dbReference type="Gene3D" id="2.40.30.170">
    <property type="match status" value="1"/>
</dbReference>
<feature type="compositionally biased region" description="Gly residues" evidence="3">
    <location>
        <begin position="417"/>
        <end position="426"/>
    </location>
</feature>
<evidence type="ECO:0000256" key="1">
    <source>
        <dbReference type="ARBA" id="ARBA00009477"/>
    </source>
</evidence>
<feature type="domain" description="Multidrug resistance protein MdtA-like beta-barrel" evidence="5">
    <location>
        <begin position="278"/>
        <end position="357"/>
    </location>
</feature>
<name>A0A517PAI8_9PLAN</name>
<dbReference type="Gene3D" id="2.40.420.20">
    <property type="match status" value="1"/>
</dbReference>
<dbReference type="NCBIfam" id="TIGR01730">
    <property type="entry name" value="RND_mfp"/>
    <property type="match status" value="1"/>
</dbReference>
<dbReference type="GO" id="GO:0022857">
    <property type="term" value="F:transmembrane transporter activity"/>
    <property type="evidence" value="ECO:0007669"/>
    <property type="project" value="InterPro"/>
</dbReference>
<dbReference type="PANTHER" id="PTHR30158">
    <property type="entry name" value="ACRA/E-RELATED COMPONENT OF DRUG EFFLUX TRANSPORTER"/>
    <property type="match status" value="1"/>
</dbReference>
<dbReference type="InterPro" id="IPR006143">
    <property type="entry name" value="RND_pump_MFP"/>
</dbReference>
<dbReference type="InterPro" id="IPR058626">
    <property type="entry name" value="MdtA-like_b-barrel"/>
</dbReference>
<feature type="compositionally biased region" description="Low complexity" evidence="3">
    <location>
        <begin position="545"/>
        <end position="555"/>
    </location>
</feature>
<evidence type="ECO:0000313" key="6">
    <source>
        <dbReference type="EMBL" id="QDT16390.1"/>
    </source>
</evidence>
<keyword evidence="2" id="KW-0175">Coiled coil</keyword>
<dbReference type="OrthoDB" id="9816569at2"/>